<gene>
    <name evidence="2" type="ORF">PGLA2088_LOCUS43503</name>
</gene>
<evidence type="ECO:0000313" key="2">
    <source>
        <dbReference type="EMBL" id="CAE8724038.1"/>
    </source>
</evidence>
<feature type="region of interest" description="Disordered" evidence="1">
    <location>
        <begin position="1"/>
        <end position="36"/>
    </location>
</feature>
<dbReference type="AlphaFoldDB" id="A0A813LCD9"/>
<reference evidence="2" key="1">
    <citation type="submission" date="2021-02" db="EMBL/GenBank/DDBJ databases">
        <authorList>
            <person name="Dougan E. K."/>
            <person name="Rhodes N."/>
            <person name="Thang M."/>
            <person name="Chan C."/>
        </authorList>
    </citation>
    <scope>NUCLEOTIDE SEQUENCE</scope>
</reference>
<evidence type="ECO:0000256" key="1">
    <source>
        <dbReference type="SAM" id="MobiDB-lite"/>
    </source>
</evidence>
<name>A0A813LCD9_POLGL</name>
<feature type="compositionally biased region" description="Polar residues" evidence="1">
    <location>
        <begin position="18"/>
        <end position="28"/>
    </location>
</feature>
<comment type="caution">
    <text evidence="2">The sequence shown here is derived from an EMBL/GenBank/DDBJ whole genome shotgun (WGS) entry which is preliminary data.</text>
</comment>
<proteinExistence type="predicted"/>
<organism evidence="2 3">
    <name type="scientific">Polarella glacialis</name>
    <name type="common">Dinoflagellate</name>
    <dbReference type="NCBI Taxonomy" id="89957"/>
    <lineage>
        <taxon>Eukaryota</taxon>
        <taxon>Sar</taxon>
        <taxon>Alveolata</taxon>
        <taxon>Dinophyceae</taxon>
        <taxon>Suessiales</taxon>
        <taxon>Suessiaceae</taxon>
        <taxon>Polarella</taxon>
    </lineage>
</organism>
<feature type="compositionally biased region" description="Low complexity" evidence="1">
    <location>
        <begin position="1"/>
        <end position="15"/>
    </location>
</feature>
<sequence>MASAEIAPDAAPAEPRSGSPNLTQSSGESRAARRRKLRQAHLERFRSENLVLLGAADHCSGSLRREPFSEGTVSAMQGDASELSAIIWTLPSSGVPKFNPELRCVWGEYAVALTCAHRKQLQQKVLSSRASPASEAEWEARTKEGTFFFSIEVS</sequence>
<protein>
    <submittedName>
        <fullName evidence="2">Uncharacterized protein</fullName>
    </submittedName>
</protein>
<dbReference type="EMBL" id="CAJNNW010034828">
    <property type="protein sequence ID" value="CAE8724038.1"/>
    <property type="molecule type" value="Genomic_DNA"/>
</dbReference>
<dbReference type="Proteomes" id="UP000626109">
    <property type="component" value="Unassembled WGS sequence"/>
</dbReference>
<evidence type="ECO:0000313" key="3">
    <source>
        <dbReference type="Proteomes" id="UP000626109"/>
    </source>
</evidence>
<accession>A0A813LCD9</accession>